<evidence type="ECO:0000256" key="1">
    <source>
        <dbReference type="SAM" id="MobiDB-lite"/>
    </source>
</evidence>
<dbReference type="EMBL" id="JBAWKY010000006">
    <property type="protein sequence ID" value="MEI4463844.1"/>
    <property type="molecule type" value="Genomic_DNA"/>
</dbReference>
<accession>A0ABU8ELT1</accession>
<evidence type="ECO:0000313" key="2">
    <source>
        <dbReference type="EMBL" id="MEI4463844.1"/>
    </source>
</evidence>
<evidence type="ECO:0000313" key="3">
    <source>
        <dbReference type="Proteomes" id="UP001387110"/>
    </source>
</evidence>
<organism evidence="2 3">
    <name type="scientific">Exiguobacterium indicum</name>
    <dbReference type="NCBI Taxonomy" id="296995"/>
    <lineage>
        <taxon>Bacteria</taxon>
        <taxon>Bacillati</taxon>
        <taxon>Bacillota</taxon>
        <taxon>Bacilli</taxon>
        <taxon>Bacillales</taxon>
        <taxon>Bacillales Family XII. Incertae Sedis</taxon>
        <taxon>Exiguobacterium</taxon>
    </lineage>
</organism>
<dbReference type="Proteomes" id="UP001387110">
    <property type="component" value="Unassembled WGS sequence"/>
</dbReference>
<protein>
    <submittedName>
        <fullName evidence="2">Uncharacterized protein</fullName>
    </submittedName>
</protein>
<proteinExistence type="predicted"/>
<sequence>MKKYFLTVMVTLLIGAVGVTHNQEFNVAKKSNHPPMHIDPIHPTKKIR</sequence>
<gene>
    <name evidence="2" type="ORF">SZL87_15570</name>
</gene>
<name>A0ABU8ELT1_9BACL</name>
<feature type="region of interest" description="Disordered" evidence="1">
    <location>
        <begin position="29"/>
        <end position="48"/>
    </location>
</feature>
<reference evidence="2 3" key="1">
    <citation type="submission" date="2023-12" db="EMBL/GenBank/DDBJ databases">
        <authorList>
            <person name="Easwaran N."/>
            <person name="Lazarus H.P.S."/>
        </authorList>
    </citation>
    <scope>NUCLEOTIDE SEQUENCE [LARGE SCALE GENOMIC DNA]</scope>
    <source>
        <strain evidence="2 3">VIT-2023</strain>
    </source>
</reference>
<keyword evidence="3" id="KW-1185">Reference proteome</keyword>
<dbReference type="RefSeq" id="WP_336449687.1">
    <property type="nucleotide sequence ID" value="NZ_JBAWKY010000006.1"/>
</dbReference>
<comment type="caution">
    <text evidence="2">The sequence shown here is derived from an EMBL/GenBank/DDBJ whole genome shotgun (WGS) entry which is preliminary data.</text>
</comment>